<dbReference type="SUPFAM" id="SSF55874">
    <property type="entry name" value="ATPase domain of HSP90 chaperone/DNA topoisomerase II/histidine kinase"/>
    <property type="match status" value="1"/>
</dbReference>
<evidence type="ECO:0000313" key="4">
    <source>
        <dbReference type="Proteomes" id="UP001501083"/>
    </source>
</evidence>
<feature type="transmembrane region" description="Helical" evidence="1">
    <location>
        <begin position="55"/>
        <end position="78"/>
    </location>
</feature>
<evidence type="ECO:0000313" key="3">
    <source>
        <dbReference type="EMBL" id="GAA5077409.1"/>
    </source>
</evidence>
<feature type="transmembrane region" description="Helical" evidence="1">
    <location>
        <begin position="90"/>
        <end position="112"/>
    </location>
</feature>
<protein>
    <submittedName>
        <fullName evidence="3">Alginate biosynthesis two-component system sensor histidine kinase AlgZ</fullName>
    </submittedName>
</protein>
<reference evidence="4" key="1">
    <citation type="journal article" date="2019" name="Int. J. Syst. Evol. Microbiol.">
        <title>The Global Catalogue of Microorganisms (GCM) 10K type strain sequencing project: providing services to taxonomists for standard genome sequencing and annotation.</title>
        <authorList>
            <consortium name="The Broad Institute Genomics Platform"/>
            <consortium name="The Broad Institute Genome Sequencing Center for Infectious Disease"/>
            <person name="Wu L."/>
            <person name="Ma J."/>
        </authorList>
    </citation>
    <scope>NUCLEOTIDE SEQUENCE [LARGE SCALE GENOMIC DNA]</scope>
    <source>
        <strain evidence="4">JCM 19212</strain>
    </source>
</reference>
<gene>
    <name evidence="3" type="primary">algZ</name>
    <name evidence="3" type="ORF">GCM10025759_23320</name>
</gene>
<keyword evidence="4" id="KW-1185">Reference proteome</keyword>
<dbReference type="InterPro" id="IPR036890">
    <property type="entry name" value="HATPase_C_sf"/>
</dbReference>
<dbReference type="Gene3D" id="3.30.565.10">
    <property type="entry name" value="Histidine kinase-like ATPase, C-terminal domain"/>
    <property type="match status" value="1"/>
</dbReference>
<dbReference type="Proteomes" id="UP001501083">
    <property type="component" value="Unassembled WGS sequence"/>
</dbReference>
<dbReference type="GO" id="GO:0016301">
    <property type="term" value="F:kinase activity"/>
    <property type="evidence" value="ECO:0007669"/>
    <property type="project" value="UniProtKB-KW"/>
</dbReference>
<dbReference type="InterPro" id="IPR010559">
    <property type="entry name" value="Sig_transdc_His_kin_internal"/>
</dbReference>
<keyword evidence="1" id="KW-1133">Transmembrane helix</keyword>
<dbReference type="RefSeq" id="WP_158985016.1">
    <property type="nucleotide sequence ID" value="NZ_BAABKY010000002.1"/>
</dbReference>
<organism evidence="3 4">
    <name type="scientific">Lysobacter panacisoli</name>
    <dbReference type="NCBI Taxonomy" id="1255263"/>
    <lineage>
        <taxon>Bacteria</taxon>
        <taxon>Pseudomonadati</taxon>
        <taxon>Pseudomonadota</taxon>
        <taxon>Gammaproteobacteria</taxon>
        <taxon>Lysobacterales</taxon>
        <taxon>Lysobacteraceae</taxon>
        <taxon>Lysobacter</taxon>
    </lineage>
</organism>
<comment type="caution">
    <text evidence="3">The sequence shown here is derived from an EMBL/GenBank/DDBJ whole genome shotgun (WGS) entry which is preliminary data.</text>
</comment>
<dbReference type="PANTHER" id="PTHR34220">
    <property type="entry name" value="SENSOR HISTIDINE KINASE YPDA"/>
    <property type="match status" value="1"/>
</dbReference>
<sequence>MTTPSTRRANRRATDAPQPLDTLWQAPTIVWVILAGECLAVVLALAPGASGTRMVYFGLASLVIQWVSMLSLGVLYLLRRALAHLRPQRLAWVALGLMLLNTWLVSGMGWMMFGDGWPLASEGWPRLILQLTGIVLAVGLLGLAAFENHWRGRLHAVRAKQSELQALQARIRPHFLFNTLNTGAALVHRQPEEVERLLLDLADLFRAALAGPRDISLEDELALARRYLEIESLRFGERLRIDWKLPRELPDVTVPALSIQPLVENAIRHGIERRPEGGDIEIAVTTTPDTVVVRIINPLPSGGENRPGHQVGLNASQVRIEALTGGRGSVLTQQEGKRFIATVRLPIGEN</sequence>
<dbReference type="PANTHER" id="PTHR34220:SF7">
    <property type="entry name" value="SENSOR HISTIDINE KINASE YPDA"/>
    <property type="match status" value="1"/>
</dbReference>
<dbReference type="EMBL" id="BAABKY010000002">
    <property type="protein sequence ID" value="GAA5077409.1"/>
    <property type="molecule type" value="Genomic_DNA"/>
</dbReference>
<keyword evidence="3" id="KW-0808">Transferase</keyword>
<feature type="transmembrane region" description="Helical" evidence="1">
    <location>
        <begin position="29"/>
        <end position="49"/>
    </location>
</feature>
<keyword evidence="1" id="KW-0812">Transmembrane</keyword>
<keyword evidence="3" id="KW-0418">Kinase</keyword>
<evidence type="ECO:0000256" key="1">
    <source>
        <dbReference type="SAM" id="Phobius"/>
    </source>
</evidence>
<accession>A0ABP9LGK9</accession>
<feature type="transmembrane region" description="Helical" evidence="1">
    <location>
        <begin position="127"/>
        <end position="146"/>
    </location>
</feature>
<keyword evidence="1" id="KW-0472">Membrane</keyword>
<proteinExistence type="predicted"/>
<dbReference type="InterPro" id="IPR050640">
    <property type="entry name" value="Bact_2-comp_sensor_kinase"/>
</dbReference>
<feature type="domain" description="Signal transduction histidine kinase internal region" evidence="2">
    <location>
        <begin position="162"/>
        <end position="239"/>
    </location>
</feature>
<name>A0ABP9LGK9_9GAMM</name>
<dbReference type="Pfam" id="PF06580">
    <property type="entry name" value="His_kinase"/>
    <property type="match status" value="1"/>
</dbReference>
<evidence type="ECO:0000259" key="2">
    <source>
        <dbReference type="Pfam" id="PF06580"/>
    </source>
</evidence>